<dbReference type="OrthoDB" id="8036339at2759"/>
<dbReference type="STRING" id="74873.A0A084VAW2"/>
<dbReference type="AlphaFoldDB" id="A0A084VAW2"/>
<dbReference type="EMBL" id="KE524225">
    <property type="protein sequence ID" value="KFB35106.1"/>
    <property type="molecule type" value="Genomic_DNA"/>
</dbReference>
<reference evidence="2 4" key="1">
    <citation type="journal article" date="2014" name="BMC Genomics">
        <title>Genome sequence of Anopheles sinensis provides insight into genetics basis of mosquito competence for malaria parasites.</title>
        <authorList>
            <person name="Zhou D."/>
            <person name="Zhang D."/>
            <person name="Ding G."/>
            <person name="Shi L."/>
            <person name="Hou Q."/>
            <person name="Ye Y."/>
            <person name="Xu Y."/>
            <person name="Zhou H."/>
            <person name="Xiong C."/>
            <person name="Li S."/>
            <person name="Yu J."/>
            <person name="Hong S."/>
            <person name="Yu X."/>
            <person name="Zou P."/>
            <person name="Chen C."/>
            <person name="Chang X."/>
            <person name="Wang W."/>
            <person name="Lv Y."/>
            <person name="Sun Y."/>
            <person name="Ma L."/>
            <person name="Shen B."/>
            <person name="Zhu C."/>
        </authorList>
    </citation>
    <scope>NUCLEOTIDE SEQUENCE [LARGE SCALE GENOMIC DNA]</scope>
</reference>
<dbReference type="GO" id="GO:0003824">
    <property type="term" value="F:catalytic activity"/>
    <property type="evidence" value="ECO:0007669"/>
    <property type="project" value="InterPro"/>
</dbReference>
<dbReference type="InterPro" id="IPR005135">
    <property type="entry name" value="Endo/exonuclease/phosphatase"/>
</dbReference>
<organism evidence="2">
    <name type="scientific">Anopheles sinensis</name>
    <name type="common">Mosquito</name>
    <dbReference type="NCBI Taxonomy" id="74873"/>
    <lineage>
        <taxon>Eukaryota</taxon>
        <taxon>Metazoa</taxon>
        <taxon>Ecdysozoa</taxon>
        <taxon>Arthropoda</taxon>
        <taxon>Hexapoda</taxon>
        <taxon>Insecta</taxon>
        <taxon>Pterygota</taxon>
        <taxon>Neoptera</taxon>
        <taxon>Endopterygota</taxon>
        <taxon>Diptera</taxon>
        <taxon>Nematocera</taxon>
        <taxon>Culicoidea</taxon>
        <taxon>Culicidae</taxon>
        <taxon>Anophelinae</taxon>
        <taxon>Anopheles</taxon>
    </lineage>
</organism>
<dbReference type="Proteomes" id="UP000030765">
    <property type="component" value="Unassembled WGS sequence"/>
</dbReference>
<dbReference type="EnsemblMetazoa" id="ASIC000997-RA">
    <property type="protein sequence ID" value="ASIC000997-PA"/>
    <property type="gene ID" value="ASIC000997"/>
</dbReference>
<gene>
    <name evidence="2" type="ORF">ZHAS_00000997</name>
</gene>
<dbReference type="SUPFAM" id="SSF56219">
    <property type="entry name" value="DNase I-like"/>
    <property type="match status" value="1"/>
</dbReference>
<dbReference type="VEuPathDB" id="VectorBase:ASIS015245"/>
<dbReference type="Pfam" id="PF14529">
    <property type="entry name" value="Exo_endo_phos_2"/>
    <property type="match status" value="1"/>
</dbReference>
<evidence type="ECO:0000313" key="4">
    <source>
        <dbReference type="Proteomes" id="UP000030765"/>
    </source>
</evidence>
<protein>
    <submittedName>
        <fullName evidence="3">Endo/exonuclease/phosphatase domain-containing protein</fullName>
    </submittedName>
</protein>
<keyword evidence="4" id="KW-1185">Reference proteome</keyword>
<proteinExistence type="predicted"/>
<dbReference type="InterPro" id="IPR036691">
    <property type="entry name" value="Endo/exonu/phosph_ase_sf"/>
</dbReference>
<accession>A0A084VAW2</accession>
<evidence type="ECO:0000313" key="2">
    <source>
        <dbReference type="EMBL" id="KFB35106.1"/>
    </source>
</evidence>
<sequence length="84" mass="9066">MEAVLTAAHGRQRVIVAGDFNADAVEWDRRQTDNRGHEILALVDLLSLRVLNRGRTSTFRGSGVAPPVVNDITLASRTLQGGEG</sequence>
<evidence type="ECO:0000259" key="1">
    <source>
        <dbReference type="Pfam" id="PF14529"/>
    </source>
</evidence>
<reference evidence="3" key="2">
    <citation type="submission" date="2020-05" db="UniProtKB">
        <authorList>
            <consortium name="EnsemblMetazoa"/>
        </authorList>
    </citation>
    <scope>IDENTIFICATION</scope>
</reference>
<dbReference type="VEuPathDB" id="VectorBase:ASIC000997"/>
<dbReference type="Gene3D" id="3.60.10.10">
    <property type="entry name" value="Endonuclease/exonuclease/phosphatase"/>
    <property type="match status" value="1"/>
</dbReference>
<name>A0A084VAW2_ANOSI</name>
<evidence type="ECO:0000313" key="3">
    <source>
        <dbReference type="EnsemblMetazoa" id="ASIC000997-PA"/>
    </source>
</evidence>
<dbReference type="EMBL" id="ATLV01004597">
    <property type="status" value="NOT_ANNOTATED_CDS"/>
    <property type="molecule type" value="Genomic_DNA"/>
</dbReference>
<feature type="domain" description="Endonuclease/exonuclease/phosphatase" evidence="1">
    <location>
        <begin position="7"/>
        <end position="80"/>
    </location>
</feature>